<dbReference type="Gene3D" id="3.20.20.300">
    <property type="entry name" value="Glycoside hydrolase, family 3, N-terminal domain"/>
    <property type="match status" value="1"/>
</dbReference>
<gene>
    <name evidence="7" type="ORF">DK847_20150</name>
</gene>
<dbReference type="InterPro" id="IPR036962">
    <property type="entry name" value="Glyco_hydro_3_N_sf"/>
</dbReference>
<name>A0A2W2B4P8_9HYPH</name>
<dbReference type="GO" id="GO:0009254">
    <property type="term" value="P:peptidoglycan turnover"/>
    <property type="evidence" value="ECO:0007669"/>
    <property type="project" value="TreeGrafter"/>
</dbReference>
<evidence type="ECO:0000256" key="2">
    <source>
        <dbReference type="ARBA" id="ARBA00005336"/>
    </source>
</evidence>
<dbReference type="PROSITE" id="PS00775">
    <property type="entry name" value="GLYCOSYL_HYDROL_F3"/>
    <property type="match status" value="1"/>
</dbReference>
<keyword evidence="5" id="KW-0326">Glycosidase</keyword>
<comment type="catalytic activity">
    <reaction evidence="1">
        <text>Hydrolysis of terminal non-reducing N-acetyl-D-hexosamine residues in N-acetyl-beta-D-hexosaminides.</text>
        <dbReference type="EC" id="3.2.1.52"/>
    </reaction>
</comment>
<comment type="similarity">
    <text evidence="2">Belongs to the glycosyl hydrolase 3 family.</text>
</comment>
<dbReference type="InterPro" id="IPR050226">
    <property type="entry name" value="NagZ_Beta-hexosaminidase"/>
</dbReference>
<evidence type="ECO:0000313" key="7">
    <source>
        <dbReference type="EMBL" id="PZF75048.1"/>
    </source>
</evidence>
<dbReference type="SUPFAM" id="SSF51445">
    <property type="entry name" value="(Trans)glycosidases"/>
    <property type="match status" value="1"/>
</dbReference>
<evidence type="ECO:0000259" key="6">
    <source>
        <dbReference type="Pfam" id="PF00933"/>
    </source>
</evidence>
<keyword evidence="8" id="KW-1185">Reference proteome</keyword>
<dbReference type="EMBL" id="QKVK01000018">
    <property type="protein sequence ID" value="PZF75048.1"/>
    <property type="molecule type" value="Genomic_DNA"/>
</dbReference>
<reference evidence="8" key="1">
    <citation type="submission" date="2018-06" db="EMBL/GenBank/DDBJ databases">
        <title>Aestuariibacter litoralis strain KCTC 52945T.</title>
        <authorList>
            <person name="Li X."/>
            <person name="Salam N."/>
            <person name="Li J.-L."/>
            <person name="Chen Y.-M."/>
            <person name="Yang Z.-W."/>
            <person name="Zhang L.-Y."/>
            <person name="Han M.-X."/>
            <person name="Xiao M."/>
            <person name="Li W.-J."/>
        </authorList>
    </citation>
    <scope>NUCLEOTIDE SEQUENCE [LARGE SCALE GENOMIC DNA]</scope>
    <source>
        <strain evidence="8">KCTC 52945</strain>
    </source>
</reference>
<dbReference type="PANTHER" id="PTHR30480:SF13">
    <property type="entry name" value="BETA-HEXOSAMINIDASE"/>
    <property type="match status" value="1"/>
</dbReference>
<comment type="caution">
    <text evidence="7">The sequence shown here is derived from an EMBL/GenBank/DDBJ whole genome shotgun (WGS) entry which is preliminary data.</text>
</comment>
<evidence type="ECO:0000313" key="8">
    <source>
        <dbReference type="Proteomes" id="UP000248795"/>
    </source>
</evidence>
<dbReference type="Pfam" id="PF00933">
    <property type="entry name" value="Glyco_hydro_3"/>
    <property type="match status" value="1"/>
</dbReference>
<sequence length="339" mass="36160">MTAIGAFISGCSGPVLSTAERDFFARSNPWGLILFKRNCETPDQLKALTTAFRDAVGRRNAPVFIDQEGGRVQRLGPPSNAWRRYPAARAYGEAFNVSALSGLRAARNVGRLMAEDLIAAGITANCVPVLDVPQPGAHEIVGNRAYSDRVEAIMALARAHAAGFADGGVLPVIKHIPGHGRARADSHLELPVVDAKRSELEAVDFPPFAAMADAPMAMTAHVVYTAIDKTAPATLSKKVISTVIRKQIGFRGLLMTDDLSMKALSGSYAEKTRRALEAGCDIVLHCNGEMAQMEEVAAAAGVLKGKALARAKAALKMARKPQPFDRKQALRDLDAVLPA</sequence>
<evidence type="ECO:0000256" key="3">
    <source>
        <dbReference type="ARBA" id="ARBA00012663"/>
    </source>
</evidence>
<dbReference type="RefSeq" id="WP_111200345.1">
    <property type="nucleotide sequence ID" value="NZ_QKVK01000018.1"/>
</dbReference>
<protein>
    <recommendedName>
        <fullName evidence="3">beta-N-acetylhexosaminidase</fullName>
        <ecNumber evidence="3">3.2.1.52</ecNumber>
    </recommendedName>
</protein>
<dbReference type="Proteomes" id="UP000248795">
    <property type="component" value="Unassembled WGS sequence"/>
</dbReference>
<dbReference type="PANTHER" id="PTHR30480">
    <property type="entry name" value="BETA-HEXOSAMINIDASE-RELATED"/>
    <property type="match status" value="1"/>
</dbReference>
<dbReference type="InterPro" id="IPR019800">
    <property type="entry name" value="Glyco_hydro_3_AS"/>
</dbReference>
<keyword evidence="4" id="KW-0378">Hydrolase</keyword>
<accession>A0A2W2B4P8</accession>
<dbReference type="NCBIfam" id="NF003740">
    <property type="entry name" value="PRK05337.1"/>
    <property type="match status" value="1"/>
</dbReference>
<evidence type="ECO:0000256" key="1">
    <source>
        <dbReference type="ARBA" id="ARBA00001231"/>
    </source>
</evidence>
<evidence type="ECO:0000256" key="4">
    <source>
        <dbReference type="ARBA" id="ARBA00022801"/>
    </source>
</evidence>
<dbReference type="EC" id="3.2.1.52" evidence="3"/>
<dbReference type="GO" id="GO:0005975">
    <property type="term" value="P:carbohydrate metabolic process"/>
    <property type="evidence" value="ECO:0007669"/>
    <property type="project" value="InterPro"/>
</dbReference>
<organism evidence="7 8">
    <name type="scientific">Aestuariivirga litoralis</name>
    <dbReference type="NCBI Taxonomy" id="2650924"/>
    <lineage>
        <taxon>Bacteria</taxon>
        <taxon>Pseudomonadati</taxon>
        <taxon>Pseudomonadota</taxon>
        <taxon>Alphaproteobacteria</taxon>
        <taxon>Hyphomicrobiales</taxon>
        <taxon>Aestuariivirgaceae</taxon>
        <taxon>Aestuariivirga</taxon>
    </lineage>
</organism>
<feature type="domain" description="Glycoside hydrolase family 3 N-terminal" evidence="6">
    <location>
        <begin position="31"/>
        <end position="300"/>
    </location>
</feature>
<dbReference type="InterPro" id="IPR001764">
    <property type="entry name" value="Glyco_hydro_3_N"/>
</dbReference>
<evidence type="ECO:0000256" key="5">
    <source>
        <dbReference type="ARBA" id="ARBA00023295"/>
    </source>
</evidence>
<dbReference type="InterPro" id="IPR017853">
    <property type="entry name" value="GH"/>
</dbReference>
<dbReference type="GO" id="GO:0004563">
    <property type="term" value="F:beta-N-acetylhexosaminidase activity"/>
    <property type="evidence" value="ECO:0007669"/>
    <property type="project" value="UniProtKB-EC"/>
</dbReference>
<dbReference type="AlphaFoldDB" id="A0A2W2B4P8"/>
<proteinExistence type="inferred from homology"/>